<name>A0A5C8UI41_9MICO</name>
<comment type="caution">
    <text evidence="4">The sequence shown here is derived from an EMBL/GenBank/DDBJ whole genome shotgun (WGS) entry which is preliminary data.</text>
</comment>
<dbReference type="Pfam" id="PF10091">
    <property type="entry name" value="Glycoamylase"/>
    <property type="match status" value="1"/>
</dbReference>
<evidence type="ECO:0000259" key="2">
    <source>
        <dbReference type="Pfam" id="PF10091"/>
    </source>
</evidence>
<protein>
    <submittedName>
        <fullName evidence="4">DUF3131 domain-containing protein</fullName>
    </submittedName>
</protein>
<keyword evidence="5" id="KW-1185">Reference proteome</keyword>
<dbReference type="InterPro" id="IPR021478">
    <property type="entry name" value="DUF3131"/>
</dbReference>
<dbReference type="EMBL" id="VRMG01000024">
    <property type="protein sequence ID" value="TXN27750.1"/>
    <property type="molecule type" value="Genomic_DNA"/>
</dbReference>
<dbReference type="AlphaFoldDB" id="A0A5C8UI41"/>
<dbReference type="Proteomes" id="UP000321379">
    <property type="component" value="Unassembled WGS sequence"/>
</dbReference>
<reference evidence="4 5" key="1">
    <citation type="submission" date="2019-08" db="EMBL/GenBank/DDBJ databases">
        <title>Bacterial whole genome sequence for Glaciihabitans sp. CHu50b-6-2.</title>
        <authorList>
            <person name="Jin L."/>
        </authorList>
    </citation>
    <scope>NUCLEOTIDE SEQUENCE [LARGE SCALE GENOMIC DNA]</scope>
    <source>
        <strain evidence="4 5">CHu50b-6-2</strain>
    </source>
</reference>
<evidence type="ECO:0000313" key="4">
    <source>
        <dbReference type="EMBL" id="TXN27750.1"/>
    </source>
</evidence>
<evidence type="ECO:0000313" key="5">
    <source>
        <dbReference type="Proteomes" id="UP000321379"/>
    </source>
</evidence>
<evidence type="ECO:0000256" key="1">
    <source>
        <dbReference type="SAM" id="MobiDB-lite"/>
    </source>
</evidence>
<dbReference type="Gene3D" id="1.50.10.140">
    <property type="match status" value="1"/>
</dbReference>
<feature type="domain" description="DUF3131" evidence="3">
    <location>
        <begin position="82"/>
        <end position="230"/>
    </location>
</feature>
<dbReference type="Pfam" id="PF11329">
    <property type="entry name" value="DUF3131"/>
    <property type="match status" value="1"/>
</dbReference>
<feature type="compositionally biased region" description="Basic residues" evidence="1">
    <location>
        <begin position="1"/>
        <end position="17"/>
    </location>
</feature>
<evidence type="ECO:0000259" key="3">
    <source>
        <dbReference type="Pfam" id="PF11329"/>
    </source>
</evidence>
<sequence>MTRRKYRAMKSQLRRTTRANGPVAPADDPRPARGARLAASIAVGAVIAAAIVAPQVTSARASDVPPASVLSAAQKATLLGMAGDTWKFFEKAVDPVTHLPLDNLGPDGVRGTYTSAANIGVYLESVVAANDLGLIGRSTATSLISATMKTVGTMQRDHGFLHQWYDTGTGKAILNPGDVFCDTRTTPAQDNCSFLSAVDNGWYAAGLLVVRSAFPELRGAANALITPMDFSIFYDNRAQTACNTNPAIEGNQPTGQMFGGYYSGQGPAGYHNGALYSDPRIAMYVGMGLHQMPGDVWWRTWRTLPPKQCDTDPDFSWQGQAPVGYWKTIRDPQSGKPFRVWEGHYTYPGSTITHIPTWGGGMFEGLMANQIVPETEWGARGLGLADKRLAQVQAKYATEQLKLPVWGMSPSSTADDSGGYGIFGAVGQKFGTGNALSQCGGGCANETTETTVTPHASFLALGVIPQEAYANIEKLRTLYPDSYSADGGFFDAVNPTTGAVGHRRLVLDQSMIMISLDNALANNALRGHFASDPASWAARTYLGAETMSLR</sequence>
<feature type="region of interest" description="Disordered" evidence="1">
    <location>
        <begin position="1"/>
        <end position="31"/>
    </location>
</feature>
<accession>A0A5C8UI41</accession>
<dbReference type="InterPro" id="IPR019282">
    <property type="entry name" value="Glycoamylase-like_cons_dom"/>
</dbReference>
<proteinExistence type="predicted"/>
<feature type="domain" description="Glycoamylase-like" evidence="2">
    <location>
        <begin position="384"/>
        <end position="520"/>
    </location>
</feature>
<gene>
    <name evidence="4" type="ORF">FVP33_18860</name>
</gene>
<organism evidence="4 5">
    <name type="scientific">Lacisediminihabitans profunda</name>
    <dbReference type="NCBI Taxonomy" id="2594790"/>
    <lineage>
        <taxon>Bacteria</taxon>
        <taxon>Bacillati</taxon>
        <taxon>Actinomycetota</taxon>
        <taxon>Actinomycetes</taxon>
        <taxon>Micrococcales</taxon>
        <taxon>Microbacteriaceae</taxon>
        <taxon>Lacisediminihabitans</taxon>
    </lineage>
</organism>